<evidence type="ECO:0000259" key="4">
    <source>
        <dbReference type="SMART" id="SM00822"/>
    </source>
</evidence>
<dbReference type="GO" id="GO:0016491">
    <property type="term" value="F:oxidoreductase activity"/>
    <property type="evidence" value="ECO:0007669"/>
    <property type="project" value="UniProtKB-KW"/>
</dbReference>
<dbReference type="InterPro" id="IPR051911">
    <property type="entry name" value="SDR_oxidoreductase"/>
</dbReference>
<dbReference type="SUPFAM" id="SSF51735">
    <property type="entry name" value="NAD(P)-binding Rossmann-fold domains"/>
    <property type="match status" value="1"/>
</dbReference>
<dbReference type="InterPro" id="IPR020904">
    <property type="entry name" value="Sc_DH/Rdtase_CS"/>
</dbReference>
<dbReference type="Gene3D" id="3.40.50.720">
    <property type="entry name" value="NAD(P)-binding Rossmann-like Domain"/>
    <property type="match status" value="1"/>
</dbReference>
<reference evidence="5" key="1">
    <citation type="submission" date="2021-04" db="EMBL/GenBank/DDBJ databases">
        <title>Dactylosporangium aurantiacum NRRL B-8018 full assembly.</title>
        <authorList>
            <person name="Hartkoorn R.C."/>
            <person name="Beaudoing E."/>
            <person name="Hot D."/>
        </authorList>
    </citation>
    <scope>NUCLEOTIDE SEQUENCE</scope>
    <source>
        <strain evidence="5">NRRL B-8018</strain>
    </source>
</reference>
<feature type="domain" description="Ketoreductase" evidence="4">
    <location>
        <begin position="3"/>
        <end position="185"/>
    </location>
</feature>
<dbReference type="Pfam" id="PF00106">
    <property type="entry name" value="adh_short"/>
    <property type="match status" value="1"/>
</dbReference>
<sequence length="271" mass="28872">MTRRWLITGCSTGLGRALAEAVAASGQQVLATARRPETLEDLRDAYPRTLATCALDVCDPDDCHNAVHAATARFGGIDVLVNNAGYGHFGAVEEVTDAELAAQFATNLFAPWRLTRMVLPQMRARGHGDIVMVSSTAGRLAYPGLGAYTAAKYALEGMVDALSQELSGTGVNVVAVEPGCFATEWGTTLTESAHLDTYRDVTAPMLAGSRAMKQLPIANPPSLFAAEVLRLIASDDRPTRLPIGEDAWRALLDAAQRQHTALLNARPLTVS</sequence>
<evidence type="ECO:0000256" key="2">
    <source>
        <dbReference type="ARBA" id="ARBA00023002"/>
    </source>
</evidence>
<dbReference type="InterPro" id="IPR002347">
    <property type="entry name" value="SDR_fam"/>
</dbReference>
<dbReference type="EMBL" id="CP073767">
    <property type="protein sequence ID" value="UWZ53773.1"/>
    <property type="molecule type" value="Genomic_DNA"/>
</dbReference>
<proteinExistence type="inferred from homology"/>
<dbReference type="PROSITE" id="PS00061">
    <property type="entry name" value="ADH_SHORT"/>
    <property type="match status" value="1"/>
</dbReference>
<dbReference type="PANTHER" id="PTHR43976:SF16">
    <property type="entry name" value="SHORT-CHAIN DEHYDROGENASE_REDUCTASE FAMILY PROTEIN"/>
    <property type="match status" value="1"/>
</dbReference>
<comment type="similarity">
    <text evidence="1 3">Belongs to the short-chain dehydrogenases/reductases (SDR) family.</text>
</comment>
<keyword evidence="6" id="KW-1185">Reference proteome</keyword>
<dbReference type="CDD" id="cd05374">
    <property type="entry name" value="17beta-HSD-like_SDR_c"/>
    <property type="match status" value="1"/>
</dbReference>
<dbReference type="PRINTS" id="PR00080">
    <property type="entry name" value="SDRFAMILY"/>
</dbReference>
<dbReference type="KEGG" id="daur:Daura_45940"/>
<dbReference type="AlphaFoldDB" id="A0A9Q9IIK4"/>
<dbReference type="InterPro" id="IPR036291">
    <property type="entry name" value="NAD(P)-bd_dom_sf"/>
</dbReference>
<evidence type="ECO:0000313" key="5">
    <source>
        <dbReference type="EMBL" id="UWZ53773.1"/>
    </source>
</evidence>
<protein>
    <submittedName>
        <fullName evidence="5">SDR family oxidoreductase</fullName>
    </submittedName>
</protein>
<organism evidence="5 6">
    <name type="scientific">Dactylosporangium aurantiacum</name>
    <dbReference type="NCBI Taxonomy" id="35754"/>
    <lineage>
        <taxon>Bacteria</taxon>
        <taxon>Bacillati</taxon>
        <taxon>Actinomycetota</taxon>
        <taxon>Actinomycetes</taxon>
        <taxon>Micromonosporales</taxon>
        <taxon>Micromonosporaceae</taxon>
        <taxon>Dactylosporangium</taxon>
    </lineage>
</organism>
<accession>A0A9Q9IIK4</accession>
<keyword evidence="2" id="KW-0560">Oxidoreductase</keyword>
<dbReference type="SMART" id="SM00822">
    <property type="entry name" value="PKS_KR"/>
    <property type="match status" value="1"/>
</dbReference>
<evidence type="ECO:0000256" key="1">
    <source>
        <dbReference type="ARBA" id="ARBA00006484"/>
    </source>
</evidence>
<name>A0A9Q9IIK4_9ACTN</name>
<evidence type="ECO:0000313" key="6">
    <source>
        <dbReference type="Proteomes" id="UP001058003"/>
    </source>
</evidence>
<dbReference type="InterPro" id="IPR057326">
    <property type="entry name" value="KR_dom"/>
</dbReference>
<dbReference type="RefSeq" id="WP_033365887.1">
    <property type="nucleotide sequence ID" value="NZ_CP073767.1"/>
</dbReference>
<dbReference type="PANTHER" id="PTHR43976">
    <property type="entry name" value="SHORT CHAIN DEHYDROGENASE"/>
    <property type="match status" value="1"/>
</dbReference>
<dbReference type="PRINTS" id="PR00081">
    <property type="entry name" value="GDHRDH"/>
</dbReference>
<evidence type="ECO:0000256" key="3">
    <source>
        <dbReference type="RuleBase" id="RU000363"/>
    </source>
</evidence>
<dbReference type="Proteomes" id="UP001058003">
    <property type="component" value="Chromosome"/>
</dbReference>
<gene>
    <name evidence="5" type="ORF">Daura_45940</name>
</gene>